<organism evidence="2">
    <name type="scientific">Oryza glumipatula</name>
    <dbReference type="NCBI Taxonomy" id="40148"/>
    <lineage>
        <taxon>Eukaryota</taxon>
        <taxon>Viridiplantae</taxon>
        <taxon>Streptophyta</taxon>
        <taxon>Embryophyta</taxon>
        <taxon>Tracheophyta</taxon>
        <taxon>Spermatophyta</taxon>
        <taxon>Magnoliopsida</taxon>
        <taxon>Liliopsida</taxon>
        <taxon>Poales</taxon>
        <taxon>Poaceae</taxon>
        <taxon>BOP clade</taxon>
        <taxon>Oryzoideae</taxon>
        <taxon>Oryzeae</taxon>
        <taxon>Oryzinae</taxon>
        <taxon>Oryza</taxon>
    </lineage>
</organism>
<feature type="region of interest" description="Disordered" evidence="1">
    <location>
        <begin position="64"/>
        <end position="89"/>
    </location>
</feature>
<proteinExistence type="predicted"/>
<evidence type="ECO:0000313" key="3">
    <source>
        <dbReference type="Proteomes" id="UP000026961"/>
    </source>
</evidence>
<dbReference type="AlphaFoldDB" id="A0A0E0BR69"/>
<evidence type="ECO:0000313" key="2">
    <source>
        <dbReference type="EnsemblPlants" id="OGLUM12G09480.1"/>
    </source>
</evidence>
<dbReference type="EnsemblPlants" id="OGLUM12G09480.1">
    <property type="protein sequence ID" value="OGLUM12G09480.1"/>
    <property type="gene ID" value="OGLUM12G09480"/>
</dbReference>
<name>A0A0E0BR69_9ORYZ</name>
<dbReference type="HOGENOM" id="CLU_176542_0_0_1"/>
<protein>
    <submittedName>
        <fullName evidence="2">Uncharacterized protein</fullName>
    </submittedName>
</protein>
<feature type="region of interest" description="Disordered" evidence="1">
    <location>
        <begin position="1"/>
        <end position="20"/>
    </location>
</feature>
<reference evidence="2" key="1">
    <citation type="submission" date="2015-04" db="UniProtKB">
        <authorList>
            <consortium name="EnsemblPlants"/>
        </authorList>
    </citation>
    <scope>IDENTIFICATION</scope>
</reference>
<evidence type="ECO:0000256" key="1">
    <source>
        <dbReference type="SAM" id="MobiDB-lite"/>
    </source>
</evidence>
<keyword evidence="3" id="KW-1185">Reference proteome</keyword>
<dbReference type="Gramene" id="OGLUM12G09480.1">
    <property type="protein sequence ID" value="OGLUM12G09480.1"/>
    <property type="gene ID" value="OGLUM12G09480"/>
</dbReference>
<dbReference type="Proteomes" id="UP000026961">
    <property type="component" value="Chromosome 12"/>
</dbReference>
<reference evidence="2" key="2">
    <citation type="submission" date="2018-05" db="EMBL/GenBank/DDBJ databases">
        <title>OgluRS3 (Oryza glumaepatula Reference Sequence Version 3).</title>
        <authorList>
            <person name="Zhang J."/>
            <person name="Kudrna D."/>
            <person name="Lee S."/>
            <person name="Talag J."/>
            <person name="Welchert J."/>
            <person name="Wing R.A."/>
        </authorList>
    </citation>
    <scope>NUCLEOTIDE SEQUENCE [LARGE SCALE GENOMIC DNA]</scope>
</reference>
<sequence length="106" mass="11257">MVMRTFSFSPDDVATAPPWPRDELRRARGAAFVWRARPRALEIPAGEDEQADVGECVEHGEAATGVWCGGGGPPSATGADTGGETIFTPSWKLPFNPGFPIGSKDL</sequence>
<accession>A0A0E0BR69</accession>